<keyword evidence="3" id="KW-0949">S-adenosyl-L-methionine</keyword>
<dbReference type="Gene3D" id="1.10.10.10">
    <property type="entry name" value="Winged helix-like DNA-binding domain superfamily/Winged helix DNA-binding domain"/>
    <property type="match status" value="1"/>
</dbReference>
<dbReference type="OrthoDB" id="7418600at2"/>
<dbReference type="InterPro" id="IPR012967">
    <property type="entry name" value="COMT_dimerisation"/>
</dbReference>
<dbReference type="PIRSF" id="PIRSF005739">
    <property type="entry name" value="O-mtase"/>
    <property type="match status" value="1"/>
</dbReference>
<name>A0A512H551_9PROT</name>
<dbReference type="Pfam" id="PF00891">
    <property type="entry name" value="Methyltransf_2"/>
    <property type="match status" value="1"/>
</dbReference>
<dbReference type="SUPFAM" id="SSF53335">
    <property type="entry name" value="S-adenosyl-L-methionine-dependent methyltransferases"/>
    <property type="match status" value="1"/>
</dbReference>
<keyword evidence="8" id="KW-1185">Reference proteome</keyword>
<dbReference type="Pfam" id="PF08100">
    <property type="entry name" value="Dimerisation"/>
    <property type="match status" value="1"/>
</dbReference>
<evidence type="ECO:0000256" key="3">
    <source>
        <dbReference type="ARBA" id="ARBA00022691"/>
    </source>
</evidence>
<dbReference type="PANTHER" id="PTHR43712">
    <property type="entry name" value="PUTATIVE (AFU_ORTHOLOGUE AFUA_4G14580)-RELATED"/>
    <property type="match status" value="1"/>
</dbReference>
<dbReference type="InterPro" id="IPR036388">
    <property type="entry name" value="WH-like_DNA-bd_sf"/>
</dbReference>
<dbReference type="EMBL" id="BJZO01000011">
    <property type="protein sequence ID" value="GEO80567.1"/>
    <property type="molecule type" value="Genomic_DNA"/>
</dbReference>
<comment type="caution">
    <text evidence="7">The sequence shown here is derived from an EMBL/GenBank/DDBJ whole genome shotgun (WGS) entry which is preliminary data.</text>
</comment>
<dbReference type="PROSITE" id="PS51683">
    <property type="entry name" value="SAM_OMT_II"/>
    <property type="match status" value="1"/>
</dbReference>
<keyword evidence="1 7" id="KW-0489">Methyltransferase</keyword>
<dbReference type="CDD" id="cd02440">
    <property type="entry name" value="AdoMet_MTases"/>
    <property type="match status" value="1"/>
</dbReference>
<dbReference type="GO" id="GO:0046983">
    <property type="term" value="F:protein dimerization activity"/>
    <property type="evidence" value="ECO:0007669"/>
    <property type="project" value="InterPro"/>
</dbReference>
<dbReference type="Proteomes" id="UP000321567">
    <property type="component" value="Unassembled WGS sequence"/>
</dbReference>
<dbReference type="AlphaFoldDB" id="A0A512H551"/>
<evidence type="ECO:0000256" key="4">
    <source>
        <dbReference type="PIRSR" id="PIRSR005739-1"/>
    </source>
</evidence>
<dbReference type="PANTHER" id="PTHR43712:SF2">
    <property type="entry name" value="O-METHYLTRANSFERASE CICE"/>
    <property type="match status" value="1"/>
</dbReference>
<dbReference type="Gene3D" id="3.40.50.150">
    <property type="entry name" value="Vaccinia Virus protein VP39"/>
    <property type="match status" value="1"/>
</dbReference>
<dbReference type="RefSeq" id="WP_147162619.1">
    <property type="nucleotide sequence ID" value="NZ_BJZO01000011.1"/>
</dbReference>
<dbReference type="InterPro" id="IPR036390">
    <property type="entry name" value="WH_DNA-bd_sf"/>
</dbReference>
<proteinExistence type="predicted"/>
<protein>
    <submittedName>
        <fullName evidence="7">O-methyltransferase</fullName>
    </submittedName>
</protein>
<feature type="domain" description="O-methyltransferase dimerisation" evidence="6">
    <location>
        <begin position="50"/>
        <end position="110"/>
    </location>
</feature>
<dbReference type="InterPro" id="IPR001077">
    <property type="entry name" value="COMT_C"/>
</dbReference>
<evidence type="ECO:0000256" key="2">
    <source>
        <dbReference type="ARBA" id="ARBA00022679"/>
    </source>
</evidence>
<feature type="active site" description="Proton acceptor" evidence="4">
    <location>
        <position position="286"/>
    </location>
</feature>
<dbReference type="InterPro" id="IPR029063">
    <property type="entry name" value="SAM-dependent_MTases_sf"/>
</dbReference>
<reference evidence="7 8" key="1">
    <citation type="submission" date="2019-07" db="EMBL/GenBank/DDBJ databases">
        <title>Whole genome shotgun sequence of Rhodospirillum oryzae NBRC 107573.</title>
        <authorList>
            <person name="Hosoyama A."/>
            <person name="Uohara A."/>
            <person name="Ohji S."/>
            <person name="Ichikawa N."/>
        </authorList>
    </citation>
    <scope>NUCLEOTIDE SEQUENCE [LARGE SCALE GENOMIC DNA]</scope>
    <source>
        <strain evidence="7 8">NBRC 107573</strain>
    </source>
</reference>
<evidence type="ECO:0000313" key="7">
    <source>
        <dbReference type="EMBL" id="GEO80567.1"/>
    </source>
</evidence>
<sequence>MRVSDLWTSLADRLFALRDDVMARPGFQRWAADFLLTRPIAHHYERALFDVVAGFVHSQVLTACVRLSVFDHLAAGPLSAAELARRLDLPLDPAGRLFDAAMALRLLQARGGGRIGLGPLGAALRGNPGAVAMIAHHDLLYADLADPVALLRARPESGRTALGRYWAYARGERPAGLDDARVAPYSALMAATNALVSADVLDAFPLKGRRCLLDVGGGEGVFLAAALERAPQLEGMVFDLPPVIERARARLSAQDLMGRVRLVGGDFHADPLPPGADVITLVRVIHDHEDAAVLALLRACRAALAEGGTLLVAEPMAGAPGAESADSVAAYFLMYLLAMGSGRPRHPEDLMALLREAGFARVRKLPARRPLLVQTIAATP</sequence>
<accession>A0A512H551</accession>
<dbReference type="InterPro" id="IPR016461">
    <property type="entry name" value="COMT-like"/>
</dbReference>
<dbReference type="GO" id="GO:0032259">
    <property type="term" value="P:methylation"/>
    <property type="evidence" value="ECO:0007669"/>
    <property type="project" value="UniProtKB-KW"/>
</dbReference>
<keyword evidence="2 7" id="KW-0808">Transferase</keyword>
<dbReference type="GO" id="GO:0008171">
    <property type="term" value="F:O-methyltransferase activity"/>
    <property type="evidence" value="ECO:0007669"/>
    <property type="project" value="InterPro"/>
</dbReference>
<dbReference type="SUPFAM" id="SSF46785">
    <property type="entry name" value="Winged helix' DNA-binding domain"/>
    <property type="match status" value="1"/>
</dbReference>
<evidence type="ECO:0000313" key="8">
    <source>
        <dbReference type="Proteomes" id="UP000321567"/>
    </source>
</evidence>
<evidence type="ECO:0000259" key="6">
    <source>
        <dbReference type="Pfam" id="PF08100"/>
    </source>
</evidence>
<organism evidence="7 8">
    <name type="scientific">Pararhodospirillum oryzae</name>
    <dbReference type="NCBI Taxonomy" id="478448"/>
    <lineage>
        <taxon>Bacteria</taxon>
        <taxon>Pseudomonadati</taxon>
        <taxon>Pseudomonadota</taxon>
        <taxon>Alphaproteobacteria</taxon>
        <taxon>Rhodospirillales</taxon>
        <taxon>Rhodospirillaceae</taxon>
        <taxon>Pararhodospirillum</taxon>
    </lineage>
</organism>
<evidence type="ECO:0000259" key="5">
    <source>
        <dbReference type="Pfam" id="PF00891"/>
    </source>
</evidence>
<gene>
    <name evidence="7" type="ORF">ROR02_06980</name>
</gene>
<feature type="domain" description="O-methyltransferase C-terminal" evidence="5">
    <location>
        <begin position="164"/>
        <end position="360"/>
    </location>
</feature>
<evidence type="ECO:0000256" key="1">
    <source>
        <dbReference type="ARBA" id="ARBA00022603"/>
    </source>
</evidence>